<evidence type="ECO:0000313" key="4">
    <source>
        <dbReference type="EMBL" id="KAJ6224775.1"/>
    </source>
</evidence>
<protein>
    <recommendedName>
        <fullName evidence="3">Nose resistant-to-fluoxetine protein N-terminal domain-containing protein</fullName>
    </recommendedName>
</protein>
<feature type="transmembrane region" description="Helical" evidence="1">
    <location>
        <begin position="552"/>
        <end position="573"/>
    </location>
</feature>
<feature type="transmembrane region" description="Helical" evidence="1">
    <location>
        <begin position="478"/>
        <end position="497"/>
    </location>
</feature>
<dbReference type="Pfam" id="PF01757">
    <property type="entry name" value="Acyl_transf_3"/>
    <property type="match status" value="1"/>
</dbReference>
<dbReference type="AlphaFoldDB" id="A0A9Q0MF50"/>
<name>A0A9Q0MF50_BLOTA</name>
<feature type="domain" description="Nose resistant-to-fluoxetine protein N-terminal" evidence="3">
    <location>
        <begin position="67"/>
        <end position="216"/>
    </location>
</feature>
<dbReference type="PANTHER" id="PTHR11161:SF0">
    <property type="entry name" value="O-ACYLTRANSFERASE LIKE PROTEIN"/>
    <property type="match status" value="1"/>
</dbReference>
<feature type="transmembrane region" description="Helical" evidence="1">
    <location>
        <begin position="410"/>
        <end position="431"/>
    </location>
</feature>
<dbReference type="Proteomes" id="UP001142055">
    <property type="component" value="Chromosome 1"/>
</dbReference>
<dbReference type="InterPro" id="IPR006621">
    <property type="entry name" value="Nose-resist-to-fluoxetine_N"/>
</dbReference>
<keyword evidence="1" id="KW-0812">Transmembrane</keyword>
<keyword evidence="5" id="KW-1185">Reference proteome</keyword>
<keyword evidence="1" id="KW-0472">Membrane</keyword>
<feature type="transmembrane region" description="Helical" evidence="1">
    <location>
        <begin position="699"/>
        <end position="723"/>
    </location>
</feature>
<feature type="signal peptide" evidence="2">
    <location>
        <begin position="1"/>
        <end position="22"/>
    </location>
</feature>
<dbReference type="InterPro" id="IPR052728">
    <property type="entry name" value="O2_lipid_transport_reg"/>
</dbReference>
<comment type="caution">
    <text evidence="4">The sequence shown here is derived from an EMBL/GenBank/DDBJ whole genome shotgun (WGS) entry which is preliminary data.</text>
</comment>
<sequence>MPSHYTFIFFICNLSLILCSSSIDENIASQNILNLTKEFKIAIQSKFVNFFETNFIQLSKNLTQNFAGNCLDKLRTASHSSIESSNFEWILQLYDSSGGVPNGIHSGTITSLGDFDQCLQIGDNYPKWRTQYCLVTFRVRRVQKYTLLKFNIEQRGVLTEWERNQIDQMLIGDNRAPIVIGLCLPASCQSAELDLIGHSISNLTQHFDTRVEYCQNATPDGWLWQLIRDLFPVIIVLSSLASIIALGTLVDFIATTQFGKDRARQFEHIIVKLIRCFSVIHNVNMLFEVGERNQTSLMTQNGEQCSKTNNGKTLINLDILDGIRVFAIVWVIVTHCTTFSQVPTLMKVSSLAHYPKDLIQIKENNWLISVYIQSTYYAVSIFFMISGILVMYKQKSNINCDVMQHFIRHLIIRFIRLSPTLLATMGIIYYLRYMGTGPMFQQELIKPFVEPCKTNFWYHFFMVQNFLPVDQRCGSHTWYVAADFQLNLIAFIVLHLIRCRSKWFIGLLTIFAIITISAFLPLLVVIFGIGKPPNYNAFIDPQYRFPDIDLRLFYYGTYMHSGTFFIGILLGYILSQKWDFNFLINKKFIRFTIYQISAFTMLIIPFVQQFFLYRNNNLDQSSPLFNIILSQIMSYLFNLALATFIFICALNPKLYISQILSAKFLRPLSRLVFSAYLTHQMLIWFTLHQYRSPLPVKPYSIISFTTMIFAMTGILSPILYIMIECPFIRISKLLFTSPKVVEFKLEEQFPMISNSILNVERQTRSNIQNMVKQDHNQQSISIEHIATIESDRTISERPWLESNDVNGNVITH</sequence>
<feature type="transmembrane region" description="Helical" evidence="1">
    <location>
        <begin position="366"/>
        <end position="390"/>
    </location>
</feature>
<feature type="transmembrane region" description="Helical" evidence="1">
    <location>
        <begin position="668"/>
        <end position="687"/>
    </location>
</feature>
<dbReference type="OMA" id="YTWYISA"/>
<feature type="transmembrane region" description="Helical" evidence="1">
    <location>
        <begin position="325"/>
        <end position="346"/>
    </location>
</feature>
<dbReference type="Pfam" id="PF20146">
    <property type="entry name" value="NRF"/>
    <property type="match status" value="1"/>
</dbReference>
<evidence type="ECO:0000313" key="5">
    <source>
        <dbReference type="Proteomes" id="UP001142055"/>
    </source>
</evidence>
<feature type="transmembrane region" description="Helical" evidence="1">
    <location>
        <begin position="230"/>
        <end position="254"/>
    </location>
</feature>
<feature type="transmembrane region" description="Helical" evidence="1">
    <location>
        <begin position="593"/>
        <end position="612"/>
    </location>
</feature>
<feature type="transmembrane region" description="Helical" evidence="1">
    <location>
        <begin position="632"/>
        <end position="656"/>
    </location>
</feature>
<gene>
    <name evidence="4" type="ORF">RDWZM_003320</name>
</gene>
<evidence type="ECO:0000259" key="3">
    <source>
        <dbReference type="SMART" id="SM00703"/>
    </source>
</evidence>
<feature type="transmembrane region" description="Helical" evidence="1">
    <location>
        <begin position="504"/>
        <end position="529"/>
    </location>
</feature>
<organism evidence="4 5">
    <name type="scientific">Blomia tropicalis</name>
    <name type="common">Mite</name>
    <dbReference type="NCBI Taxonomy" id="40697"/>
    <lineage>
        <taxon>Eukaryota</taxon>
        <taxon>Metazoa</taxon>
        <taxon>Ecdysozoa</taxon>
        <taxon>Arthropoda</taxon>
        <taxon>Chelicerata</taxon>
        <taxon>Arachnida</taxon>
        <taxon>Acari</taxon>
        <taxon>Acariformes</taxon>
        <taxon>Sarcoptiformes</taxon>
        <taxon>Astigmata</taxon>
        <taxon>Glycyphagoidea</taxon>
        <taxon>Echimyopodidae</taxon>
        <taxon>Blomia</taxon>
    </lineage>
</organism>
<dbReference type="InterPro" id="IPR002656">
    <property type="entry name" value="Acyl_transf_3_dom"/>
</dbReference>
<dbReference type="GO" id="GO:0016747">
    <property type="term" value="F:acyltransferase activity, transferring groups other than amino-acyl groups"/>
    <property type="evidence" value="ECO:0007669"/>
    <property type="project" value="InterPro"/>
</dbReference>
<dbReference type="EMBL" id="JAPWDV010000001">
    <property type="protein sequence ID" value="KAJ6224775.1"/>
    <property type="molecule type" value="Genomic_DNA"/>
</dbReference>
<dbReference type="PANTHER" id="PTHR11161">
    <property type="entry name" value="O-ACYLTRANSFERASE"/>
    <property type="match status" value="1"/>
</dbReference>
<accession>A0A9Q0MF50</accession>
<feature type="chain" id="PRO_5040301489" description="Nose resistant-to-fluoxetine protein N-terminal domain-containing protein" evidence="2">
    <location>
        <begin position="23"/>
        <end position="812"/>
    </location>
</feature>
<proteinExistence type="predicted"/>
<keyword evidence="2" id="KW-0732">Signal</keyword>
<reference evidence="4" key="1">
    <citation type="submission" date="2022-12" db="EMBL/GenBank/DDBJ databases">
        <title>Genome assemblies of Blomia tropicalis.</title>
        <authorList>
            <person name="Cui Y."/>
        </authorList>
    </citation>
    <scope>NUCLEOTIDE SEQUENCE</scope>
    <source>
        <tissue evidence="4">Adult mites</tissue>
    </source>
</reference>
<evidence type="ECO:0000256" key="2">
    <source>
        <dbReference type="SAM" id="SignalP"/>
    </source>
</evidence>
<dbReference type="SMART" id="SM00703">
    <property type="entry name" value="NRF"/>
    <property type="match status" value="1"/>
</dbReference>
<evidence type="ECO:0000256" key="1">
    <source>
        <dbReference type="SAM" id="Phobius"/>
    </source>
</evidence>
<keyword evidence="1" id="KW-1133">Transmembrane helix</keyword>